<dbReference type="InterPro" id="IPR039420">
    <property type="entry name" value="WalR-like"/>
</dbReference>
<dbReference type="InterPro" id="IPR001867">
    <property type="entry name" value="OmpR/PhoB-type_DNA-bd"/>
</dbReference>
<dbReference type="SMART" id="SM00862">
    <property type="entry name" value="Trans_reg_C"/>
    <property type="match status" value="1"/>
</dbReference>
<dbReference type="InterPro" id="IPR001789">
    <property type="entry name" value="Sig_transdc_resp-reg_receiver"/>
</dbReference>
<dbReference type="PROSITE" id="PS50110">
    <property type="entry name" value="RESPONSE_REGULATORY"/>
    <property type="match status" value="1"/>
</dbReference>
<evidence type="ECO:0000259" key="6">
    <source>
        <dbReference type="PROSITE" id="PS50110"/>
    </source>
</evidence>
<dbReference type="EMBL" id="RBLC01000005">
    <property type="protein sequence ID" value="RKS19164.1"/>
    <property type="molecule type" value="Genomic_DNA"/>
</dbReference>
<dbReference type="InterPro" id="IPR011006">
    <property type="entry name" value="CheY-like_superfamily"/>
</dbReference>
<dbReference type="AlphaFoldDB" id="A0A495LZP1"/>
<dbReference type="GO" id="GO:0032993">
    <property type="term" value="C:protein-DNA complex"/>
    <property type="evidence" value="ECO:0007669"/>
    <property type="project" value="TreeGrafter"/>
</dbReference>
<dbReference type="GO" id="GO:0000976">
    <property type="term" value="F:transcription cis-regulatory region binding"/>
    <property type="evidence" value="ECO:0007669"/>
    <property type="project" value="TreeGrafter"/>
</dbReference>
<feature type="DNA-binding region" description="OmpR/PhoB-type" evidence="5">
    <location>
        <begin position="132"/>
        <end position="229"/>
    </location>
</feature>
<dbReference type="Gene3D" id="1.10.10.10">
    <property type="entry name" value="Winged helix-like DNA-binding domain superfamily/Winged helix DNA-binding domain"/>
    <property type="match status" value="1"/>
</dbReference>
<dbReference type="RefSeq" id="WP_121377395.1">
    <property type="nucleotide sequence ID" value="NZ_RBLC01000005.1"/>
</dbReference>
<evidence type="ECO:0000256" key="3">
    <source>
        <dbReference type="ARBA" id="ARBA00023125"/>
    </source>
</evidence>
<evidence type="ECO:0000313" key="8">
    <source>
        <dbReference type="EMBL" id="RKS19164.1"/>
    </source>
</evidence>
<evidence type="ECO:0000256" key="2">
    <source>
        <dbReference type="ARBA" id="ARBA00023012"/>
    </source>
</evidence>
<dbReference type="Proteomes" id="UP000277579">
    <property type="component" value="Unassembled WGS sequence"/>
</dbReference>
<feature type="modified residue" description="4-aspartylphosphate" evidence="4">
    <location>
        <position position="54"/>
    </location>
</feature>
<name>A0A495LZP1_9FLAO</name>
<proteinExistence type="predicted"/>
<protein>
    <submittedName>
        <fullName evidence="8">DNA-binding response OmpR family regulator</fullName>
    </submittedName>
</protein>
<dbReference type="SUPFAM" id="SSF46894">
    <property type="entry name" value="C-terminal effector domain of the bipartite response regulators"/>
    <property type="match status" value="1"/>
</dbReference>
<dbReference type="Gene3D" id="6.10.250.690">
    <property type="match status" value="1"/>
</dbReference>
<dbReference type="GO" id="GO:0006355">
    <property type="term" value="P:regulation of DNA-templated transcription"/>
    <property type="evidence" value="ECO:0007669"/>
    <property type="project" value="InterPro"/>
</dbReference>
<evidence type="ECO:0000259" key="7">
    <source>
        <dbReference type="PROSITE" id="PS51755"/>
    </source>
</evidence>
<evidence type="ECO:0000256" key="5">
    <source>
        <dbReference type="PROSITE-ProRule" id="PRU01091"/>
    </source>
</evidence>
<feature type="domain" description="Response regulatory" evidence="6">
    <location>
        <begin position="5"/>
        <end position="119"/>
    </location>
</feature>
<feature type="domain" description="OmpR/PhoB-type" evidence="7">
    <location>
        <begin position="132"/>
        <end position="229"/>
    </location>
</feature>
<reference evidence="8 9" key="1">
    <citation type="submission" date="2018-10" db="EMBL/GenBank/DDBJ databases">
        <title>Genomic Encyclopedia of Archaeal and Bacterial Type Strains, Phase II (KMG-II): from individual species to whole genera.</title>
        <authorList>
            <person name="Goeker M."/>
        </authorList>
    </citation>
    <scope>NUCLEOTIDE SEQUENCE [LARGE SCALE GENOMIC DNA]</scope>
    <source>
        <strain evidence="8 9">DSM 29537</strain>
    </source>
</reference>
<accession>A0A495LZP1</accession>
<evidence type="ECO:0000256" key="4">
    <source>
        <dbReference type="PROSITE-ProRule" id="PRU00169"/>
    </source>
</evidence>
<dbReference type="GO" id="GO:0005829">
    <property type="term" value="C:cytosol"/>
    <property type="evidence" value="ECO:0007669"/>
    <property type="project" value="TreeGrafter"/>
</dbReference>
<dbReference type="SMART" id="SM00448">
    <property type="entry name" value="REC"/>
    <property type="match status" value="1"/>
</dbReference>
<dbReference type="Pfam" id="PF00486">
    <property type="entry name" value="Trans_reg_C"/>
    <property type="match status" value="1"/>
</dbReference>
<sequence length="233" mass="26626">MDTIKVLYLEDEESLGKITNDMLVKNGFSVQWILDGRKGLEVFKAKIFDICIVDIMMPGLDGYSFVKEIRKTDPNIPVIFLTARSLTEDVVKGFEIGGNDYLKKPFSIEELIIRMKALLNRVTVSKSEPQAQTTFQIGKYVFDHSSMELSSGEKKTVLTHLENELILQLILNKNNVLQRQRVLQDLWGDDTFFNARSMDVFITKIRKHFADDDAISIVNIRGIGYKMIVKEGL</sequence>
<dbReference type="OrthoDB" id="9790442at2"/>
<comment type="caution">
    <text evidence="8">The sequence shown here is derived from an EMBL/GenBank/DDBJ whole genome shotgun (WGS) entry which is preliminary data.</text>
</comment>
<evidence type="ECO:0000313" key="9">
    <source>
        <dbReference type="Proteomes" id="UP000277579"/>
    </source>
</evidence>
<keyword evidence="2" id="KW-0902">Two-component regulatory system</keyword>
<evidence type="ECO:0000256" key="1">
    <source>
        <dbReference type="ARBA" id="ARBA00022553"/>
    </source>
</evidence>
<dbReference type="InterPro" id="IPR036388">
    <property type="entry name" value="WH-like_DNA-bd_sf"/>
</dbReference>
<dbReference type="Pfam" id="PF00072">
    <property type="entry name" value="Response_reg"/>
    <property type="match status" value="1"/>
</dbReference>
<gene>
    <name evidence="8" type="ORF">CLV94_3115</name>
</gene>
<organism evidence="8 9">
    <name type="scientific">Flavobacterium endophyticum</name>
    <dbReference type="NCBI Taxonomy" id="1540163"/>
    <lineage>
        <taxon>Bacteria</taxon>
        <taxon>Pseudomonadati</taxon>
        <taxon>Bacteroidota</taxon>
        <taxon>Flavobacteriia</taxon>
        <taxon>Flavobacteriales</taxon>
        <taxon>Flavobacteriaceae</taxon>
        <taxon>Flavobacterium</taxon>
    </lineage>
</organism>
<dbReference type="CDD" id="cd00383">
    <property type="entry name" value="trans_reg_C"/>
    <property type="match status" value="1"/>
</dbReference>
<dbReference type="Gene3D" id="3.40.50.2300">
    <property type="match status" value="1"/>
</dbReference>
<keyword evidence="3 5" id="KW-0238">DNA-binding</keyword>
<dbReference type="SUPFAM" id="SSF52172">
    <property type="entry name" value="CheY-like"/>
    <property type="match status" value="1"/>
</dbReference>
<dbReference type="InterPro" id="IPR016032">
    <property type="entry name" value="Sig_transdc_resp-reg_C-effctor"/>
</dbReference>
<dbReference type="PROSITE" id="PS51755">
    <property type="entry name" value="OMPR_PHOB"/>
    <property type="match status" value="1"/>
</dbReference>
<keyword evidence="9" id="KW-1185">Reference proteome</keyword>
<dbReference type="GO" id="GO:0000156">
    <property type="term" value="F:phosphorelay response regulator activity"/>
    <property type="evidence" value="ECO:0007669"/>
    <property type="project" value="TreeGrafter"/>
</dbReference>
<keyword evidence="1 4" id="KW-0597">Phosphoprotein</keyword>
<dbReference type="PANTHER" id="PTHR48111">
    <property type="entry name" value="REGULATOR OF RPOS"/>
    <property type="match status" value="1"/>
</dbReference>
<dbReference type="PANTHER" id="PTHR48111:SF40">
    <property type="entry name" value="PHOSPHATE REGULON TRANSCRIPTIONAL REGULATORY PROTEIN PHOB"/>
    <property type="match status" value="1"/>
</dbReference>